<accession>A0A1R4FZ28</accession>
<feature type="transmembrane region" description="Helical" evidence="2">
    <location>
        <begin position="276"/>
        <end position="299"/>
    </location>
</feature>
<dbReference type="RefSeq" id="WP_143244684.1">
    <property type="nucleotide sequence ID" value="NZ_FUHU01000033.1"/>
</dbReference>
<evidence type="ECO:0000313" key="3">
    <source>
        <dbReference type="EMBL" id="SJM61107.1"/>
    </source>
</evidence>
<feature type="region of interest" description="Disordered" evidence="1">
    <location>
        <begin position="333"/>
        <end position="371"/>
    </location>
</feature>
<evidence type="ECO:0008006" key="5">
    <source>
        <dbReference type="Google" id="ProtNLM"/>
    </source>
</evidence>
<dbReference type="GeneID" id="303173069"/>
<dbReference type="AlphaFoldDB" id="A0A1R4FZ28"/>
<dbReference type="EMBL" id="FUHU01000033">
    <property type="protein sequence ID" value="SJM61107.1"/>
    <property type="molecule type" value="Genomic_DNA"/>
</dbReference>
<gene>
    <name evidence="3" type="ORF">CZ674_07535</name>
</gene>
<name>A0A1R4FZ28_9MICO</name>
<keyword evidence="2" id="KW-0472">Membrane</keyword>
<feature type="compositionally biased region" description="Gly residues" evidence="1">
    <location>
        <begin position="344"/>
        <end position="361"/>
    </location>
</feature>
<keyword evidence="4" id="KW-1185">Reference proteome</keyword>
<dbReference type="Proteomes" id="UP000195787">
    <property type="component" value="Unassembled WGS sequence"/>
</dbReference>
<protein>
    <recommendedName>
        <fullName evidence="5">TrbL/VirB6 plasmid conjugal transfer protein</fullName>
    </recommendedName>
</protein>
<keyword evidence="2" id="KW-1133">Transmembrane helix</keyword>
<dbReference type="OrthoDB" id="5116275at2"/>
<feature type="transmembrane region" description="Helical" evidence="2">
    <location>
        <begin position="231"/>
        <end position="256"/>
    </location>
</feature>
<evidence type="ECO:0000256" key="2">
    <source>
        <dbReference type="SAM" id="Phobius"/>
    </source>
</evidence>
<evidence type="ECO:0000313" key="4">
    <source>
        <dbReference type="Proteomes" id="UP000195787"/>
    </source>
</evidence>
<feature type="transmembrane region" description="Helical" evidence="2">
    <location>
        <begin position="68"/>
        <end position="89"/>
    </location>
</feature>
<feature type="transmembrane region" description="Helical" evidence="2">
    <location>
        <begin position="186"/>
        <end position="219"/>
    </location>
</feature>
<feature type="transmembrane region" description="Helical" evidence="2">
    <location>
        <begin position="112"/>
        <end position="133"/>
    </location>
</feature>
<organism evidence="3 4">
    <name type="scientific">Agrococcus casei LMG 22410</name>
    <dbReference type="NCBI Taxonomy" id="1255656"/>
    <lineage>
        <taxon>Bacteria</taxon>
        <taxon>Bacillati</taxon>
        <taxon>Actinomycetota</taxon>
        <taxon>Actinomycetes</taxon>
        <taxon>Micrococcales</taxon>
        <taxon>Microbacteriaceae</taxon>
        <taxon>Agrococcus</taxon>
    </lineage>
</organism>
<keyword evidence="2" id="KW-0812">Transmembrane</keyword>
<evidence type="ECO:0000256" key="1">
    <source>
        <dbReference type="SAM" id="MobiDB-lite"/>
    </source>
</evidence>
<proteinExistence type="predicted"/>
<feature type="compositionally biased region" description="Low complexity" evidence="1">
    <location>
        <begin position="333"/>
        <end position="343"/>
    </location>
</feature>
<reference evidence="3 4" key="1">
    <citation type="submission" date="2017-02" db="EMBL/GenBank/DDBJ databases">
        <authorList>
            <person name="Peterson S.W."/>
        </authorList>
    </citation>
    <scope>NUCLEOTIDE SEQUENCE [LARGE SCALE GENOMIC DNA]</scope>
    <source>
        <strain evidence="3 4">LMG 22410</strain>
    </source>
</reference>
<sequence length="470" mass="47044">MDADDCGLFAFLCDDFETPINNFNTALNWATDPMGSLFRAMQEGAAGISGELFPIMLQLTSPDLTADWWLMSYAISFGAAVLVMAVLILKQIAQAAQAKDTAVAGSEVFQTLFVYTPVFLLCAMFGPVAGLLVNQLVNLATEGLASWAMGGSYDSFSATITNQVGGLDTEVLTGGVFMGIILMLGYWASFLMLFFVLLVQLVSLYLLGVIVPLGLVMMLNPRNRAAGGKLAMAWLMLMLVRPLVVFLLGVTFHAVAAFGGDSIDAFTGAGDPSTGFASLISAAVSIIMMLIVCFSPFLLMRYAPVLGQAASAPSSGGSSGSIGARSLHDVSSARSASQRAQAKSGGGGGRSAPASSGGGASQGAAAQGGQTVAPRVASGASAGAGKAAAASGGKAAGAAAAGGKAAAGAKVAGTAAAGAGATAATGGAAAGVAAVAIGAEVVKAGTRRARREAQQAAELDTRVIGEEKQS</sequence>